<dbReference type="GO" id="GO:0020037">
    <property type="term" value="F:heme binding"/>
    <property type="evidence" value="ECO:0007669"/>
    <property type="project" value="InterPro"/>
</dbReference>
<comment type="cofactor">
    <cofactor evidence="7">
        <name>heme</name>
        <dbReference type="ChEBI" id="CHEBI:30413"/>
    </cofactor>
</comment>
<dbReference type="Proteomes" id="UP000006729">
    <property type="component" value="Chromosome 14"/>
</dbReference>
<evidence type="ECO:0000256" key="3">
    <source>
        <dbReference type="ARBA" id="ARBA00022723"/>
    </source>
</evidence>
<organism evidence="9 10">
    <name type="scientific">Populus trichocarpa</name>
    <name type="common">Western balsam poplar</name>
    <name type="synonym">Populus balsamifera subsp. trichocarpa</name>
    <dbReference type="NCBI Taxonomy" id="3694"/>
    <lineage>
        <taxon>Eukaryota</taxon>
        <taxon>Viridiplantae</taxon>
        <taxon>Streptophyta</taxon>
        <taxon>Embryophyta</taxon>
        <taxon>Tracheophyta</taxon>
        <taxon>Spermatophyta</taxon>
        <taxon>Magnoliopsida</taxon>
        <taxon>eudicotyledons</taxon>
        <taxon>Gunneridae</taxon>
        <taxon>Pentapetalae</taxon>
        <taxon>rosids</taxon>
        <taxon>fabids</taxon>
        <taxon>Malpighiales</taxon>
        <taxon>Salicaceae</taxon>
        <taxon>Saliceae</taxon>
        <taxon>Populus</taxon>
    </lineage>
</organism>
<dbReference type="InParanoid" id="A0A2K1XP79"/>
<evidence type="ECO:0000256" key="7">
    <source>
        <dbReference type="PIRSR" id="PIRSR602401-1"/>
    </source>
</evidence>
<comment type="similarity">
    <text evidence="1 8">Belongs to the cytochrome P450 family.</text>
</comment>
<evidence type="ECO:0000313" key="9">
    <source>
        <dbReference type="EMBL" id="PNT02581.2"/>
    </source>
</evidence>
<dbReference type="InterPro" id="IPR017972">
    <property type="entry name" value="Cyt_P450_CS"/>
</dbReference>
<evidence type="ECO:0000313" key="10">
    <source>
        <dbReference type="Proteomes" id="UP000006729"/>
    </source>
</evidence>
<dbReference type="PANTHER" id="PTHR47947:SF13">
    <property type="entry name" value="CYTOCHROME P450, FAMILY 81, SUBFAMILY K, POLYPEPTIDE 1-RELATED"/>
    <property type="match status" value="1"/>
</dbReference>
<dbReference type="Pfam" id="PF00067">
    <property type="entry name" value="p450"/>
    <property type="match status" value="1"/>
</dbReference>
<reference evidence="9 10" key="1">
    <citation type="journal article" date="2006" name="Science">
        <title>The genome of black cottonwood, Populus trichocarpa (Torr. &amp; Gray).</title>
        <authorList>
            <person name="Tuskan G.A."/>
            <person name="Difazio S."/>
            <person name="Jansson S."/>
            <person name="Bohlmann J."/>
            <person name="Grigoriev I."/>
            <person name="Hellsten U."/>
            <person name="Putnam N."/>
            <person name="Ralph S."/>
            <person name="Rombauts S."/>
            <person name="Salamov A."/>
            <person name="Schein J."/>
            <person name="Sterck L."/>
            <person name="Aerts A."/>
            <person name="Bhalerao R.R."/>
            <person name="Bhalerao R.P."/>
            <person name="Blaudez D."/>
            <person name="Boerjan W."/>
            <person name="Brun A."/>
            <person name="Brunner A."/>
            <person name="Busov V."/>
            <person name="Campbell M."/>
            <person name="Carlson J."/>
            <person name="Chalot M."/>
            <person name="Chapman J."/>
            <person name="Chen G.L."/>
            <person name="Cooper D."/>
            <person name="Coutinho P.M."/>
            <person name="Couturier J."/>
            <person name="Covert S."/>
            <person name="Cronk Q."/>
            <person name="Cunningham R."/>
            <person name="Davis J."/>
            <person name="Degroeve S."/>
            <person name="Dejardin A."/>
            <person name="Depamphilis C."/>
            <person name="Detter J."/>
            <person name="Dirks B."/>
            <person name="Dubchak I."/>
            <person name="Duplessis S."/>
            <person name="Ehlting J."/>
            <person name="Ellis B."/>
            <person name="Gendler K."/>
            <person name="Goodstein D."/>
            <person name="Gribskov M."/>
            <person name="Grimwood J."/>
            <person name="Groover A."/>
            <person name="Gunter L."/>
            <person name="Hamberger B."/>
            <person name="Heinze B."/>
            <person name="Helariutta Y."/>
            <person name="Henrissat B."/>
            <person name="Holligan D."/>
            <person name="Holt R."/>
            <person name="Huang W."/>
            <person name="Islam-Faridi N."/>
            <person name="Jones S."/>
            <person name="Jones-Rhoades M."/>
            <person name="Jorgensen R."/>
            <person name="Joshi C."/>
            <person name="Kangasjarvi J."/>
            <person name="Karlsson J."/>
            <person name="Kelleher C."/>
            <person name="Kirkpatrick R."/>
            <person name="Kirst M."/>
            <person name="Kohler A."/>
            <person name="Kalluri U."/>
            <person name="Larimer F."/>
            <person name="Leebens-Mack J."/>
            <person name="Leple J.C."/>
            <person name="Locascio P."/>
            <person name="Lou Y."/>
            <person name="Lucas S."/>
            <person name="Martin F."/>
            <person name="Montanini B."/>
            <person name="Napoli C."/>
            <person name="Nelson D.R."/>
            <person name="Nelson C."/>
            <person name="Nieminen K."/>
            <person name="Nilsson O."/>
            <person name="Pereda V."/>
            <person name="Peter G."/>
            <person name="Philippe R."/>
            <person name="Pilate G."/>
            <person name="Poliakov A."/>
            <person name="Razumovskaya J."/>
            <person name="Richardson P."/>
            <person name="Rinaldi C."/>
            <person name="Ritland K."/>
            <person name="Rouze P."/>
            <person name="Ryaboy D."/>
            <person name="Schmutz J."/>
            <person name="Schrader J."/>
            <person name="Segerman B."/>
            <person name="Shin H."/>
            <person name="Siddiqui A."/>
            <person name="Sterky F."/>
            <person name="Terry A."/>
            <person name="Tsai C.J."/>
            <person name="Uberbacher E."/>
            <person name="Unneberg P."/>
            <person name="Vahala J."/>
            <person name="Wall K."/>
            <person name="Wessler S."/>
            <person name="Yang G."/>
            <person name="Yin T."/>
            <person name="Douglas C."/>
            <person name="Marra M."/>
            <person name="Sandberg G."/>
            <person name="Van de Peer Y."/>
            <person name="Rokhsar D."/>
        </authorList>
    </citation>
    <scope>NUCLEOTIDE SEQUENCE [LARGE SCALE GENOMIC DNA]</scope>
    <source>
        <strain evidence="10">cv. Nisqually</strain>
    </source>
</reference>
<gene>
    <name evidence="9" type="ORF">POPTR_014G030400v4</name>
</gene>
<dbReference type="EMBL" id="CM009303">
    <property type="protein sequence ID" value="PNT02581.2"/>
    <property type="molecule type" value="Genomic_DNA"/>
</dbReference>
<protein>
    <recommendedName>
        <fullName evidence="11">Cytochrome P450</fullName>
    </recommendedName>
</protein>
<keyword evidence="4 8" id="KW-0560">Oxidoreductase</keyword>
<dbReference type="FunFam" id="1.10.630.10:FF:000081">
    <property type="entry name" value="Cytochrome P450 CYP81N5"/>
    <property type="match status" value="1"/>
</dbReference>
<dbReference type="GO" id="GO:0005506">
    <property type="term" value="F:iron ion binding"/>
    <property type="evidence" value="ECO:0007669"/>
    <property type="project" value="InterPro"/>
</dbReference>
<comment type="caution">
    <text evidence="9">The sequence shown here is derived from an EMBL/GenBank/DDBJ whole genome shotgun (WGS) entry which is preliminary data.</text>
</comment>
<name>A0A2K1XP79_POPTR</name>
<dbReference type="InterPro" id="IPR001128">
    <property type="entry name" value="Cyt_P450"/>
</dbReference>
<dbReference type="PRINTS" id="PR00463">
    <property type="entry name" value="EP450I"/>
</dbReference>
<dbReference type="GO" id="GO:0004497">
    <property type="term" value="F:monooxygenase activity"/>
    <property type="evidence" value="ECO:0000318"/>
    <property type="project" value="GO_Central"/>
</dbReference>
<evidence type="ECO:0000256" key="1">
    <source>
        <dbReference type="ARBA" id="ARBA00010617"/>
    </source>
</evidence>
<dbReference type="FunCoup" id="A0A2K1XP79">
    <property type="interactions" value="271"/>
</dbReference>
<dbReference type="PROSITE" id="PS00086">
    <property type="entry name" value="CYTOCHROME_P450"/>
    <property type="match status" value="1"/>
</dbReference>
<keyword evidence="3 7" id="KW-0479">Metal-binding</keyword>
<dbReference type="SUPFAM" id="SSF48264">
    <property type="entry name" value="Cytochrome P450"/>
    <property type="match status" value="1"/>
</dbReference>
<evidence type="ECO:0000256" key="6">
    <source>
        <dbReference type="ARBA" id="ARBA00023033"/>
    </source>
</evidence>
<dbReference type="PRINTS" id="PR00385">
    <property type="entry name" value="P450"/>
</dbReference>
<keyword evidence="10" id="KW-1185">Reference proteome</keyword>
<evidence type="ECO:0000256" key="5">
    <source>
        <dbReference type="ARBA" id="ARBA00023004"/>
    </source>
</evidence>
<evidence type="ECO:0000256" key="2">
    <source>
        <dbReference type="ARBA" id="ARBA00022617"/>
    </source>
</evidence>
<keyword evidence="5 7" id="KW-0408">Iron</keyword>
<evidence type="ECO:0000256" key="8">
    <source>
        <dbReference type="RuleBase" id="RU000461"/>
    </source>
</evidence>
<evidence type="ECO:0000256" key="4">
    <source>
        <dbReference type="ARBA" id="ARBA00023002"/>
    </source>
</evidence>
<dbReference type="GO" id="GO:0016705">
    <property type="term" value="F:oxidoreductase activity, acting on paired donors, with incorporation or reduction of molecular oxygen"/>
    <property type="evidence" value="ECO:0007669"/>
    <property type="project" value="InterPro"/>
</dbReference>
<dbReference type="Gene3D" id="1.10.630.10">
    <property type="entry name" value="Cytochrome P450"/>
    <property type="match status" value="1"/>
</dbReference>
<evidence type="ECO:0008006" key="11">
    <source>
        <dbReference type="Google" id="ProtNLM"/>
    </source>
</evidence>
<dbReference type="STRING" id="3694.A0A2K1XP79"/>
<proteinExistence type="inferred from homology"/>
<dbReference type="InterPro" id="IPR050651">
    <property type="entry name" value="Plant_Cytochrome_P450_Monoox"/>
</dbReference>
<keyword evidence="2 7" id="KW-0349">Heme</keyword>
<keyword evidence="6 8" id="KW-0503">Monooxygenase</keyword>
<dbReference type="AlphaFoldDB" id="A0A2K1XP79"/>
<dbReference type="InterPro" id="IPR036396">
    <property type="entry name" value="Cyt_P450_sf"/>
</dbReference>
<dbReference type="PANTHER" id="PTHR47947">
    <property type="entry name" value="CYTOCHROME P450 82C3-RELATED"/>
    <property type="match status" value="1"/>
</dbReference>
<dbReference type="InterPro" id="IPR002401">
    <property type="entry name" value="Cyt_P450_E_grp-I"/>
</dbReference>
<accession>A0A2K1XP79</accession>
<sequence>MEIVLIHFGKKRKLTSRTRIQFLLWCAYLMADWVATVALGVLLNNLGEVTEDMGRRRALNVDTELAAFWAPFLLLYLGGHHEDNDMWMTHFLGLVVQTGVAVYIFFMAWRGSHLSILTLPKFLAGIIKYGERTWALRSASNEKLRDSMLTPDAGPNYSKFMEELTLKRSKVDVSNTGGSSVRDTTELIQAHDLFTTFERVFVNLILSFQDRDNSQNLFKDMSSENAFKVIEIELGFIFYVLDTKGTITFSRVGSYLRFINLTSTFVLLVFCSFAHEKNRSKKIDLAITFLLLAVAIFLELYAIILLVFI</sequence>
<dbReference type="CDD" id="cd20653">
    <property type="entry name" value="CYP81"/>
    <property type="match status" value="1"/>
</dbReference>